<evidence type="ECO:0000259" key="3">
    <source>
        <dbReference type="Pfam" id="PF13962"/>
    </source>
</evidence>
<dbReference type="GO" id="GO:0016020">
    <property type="term" value="C:membrane"/>
    <property type="evidence" value="ECO:0000318"/>
    <property type="project" value="GO_Central"/>
</dbReference>
<keyword evidence="1" id="KW-0040">ANK repeat</keyword>
<dbReference type="Gramene" id="ONI21676">
    <property type="protein sequence ID" value="ONI21676"/>
    <property type="gene ID" value="PRUPE_2G080300"/>
</dbReference>
<accession>A0A251QCV4</accession>
<dbReference type="EMBL" id="CM007652">
    <property type="protein sequence ID" value="ONI21676.1"/>
    <property type="molecule type" value="Genomic_DNA"/>
</dbReference>
<dbReference type="InterPro" id="IPR036770">
    <property type="entry name" value="Ankyrin_rpt-contain_sf"/>
</dbReference>
<dbReference type="STRING" id="3760.A0A251QCV4"/>
<dbReference type="AlphaFoldDB" id="A0A251QCV4"/>
<organism evidence="4 5">
    <name type="scientific">Prunus persica</name>
    <name type="common">Peach</name>
    <name type="synonym">Amygdalus persica</name>
    <dbReference type="NCBI Taxonomy" id="3760"/>
    <lineage>
        <taxon>Eukaryota</taxon>
        <taxon>Viridiplantae</taxon>
        <taxon>Streptophyta</taxon>
        <taxon>Embryophyta</taxon>
        <taxon>Tracheophyta</taxon>
        <taxon>Spermatophyta</taxon>
        <taxon>Magnoliopsida</taxon>
        <taxon>eudicotyledons</taxon>
        <taxon>Gunneridae</taxon>
        <taxon>Pentapetalae</taxon>
        <taxon>rosids</taxon>
        <taxon>fabids</taxon>
        <taxon>Rosales</taxon>
        <taxon>Rosaceae</taxon>
        <taxon>Amygdaloideae</taxon>
        <taxon>Amygdaleae</taxon>
        <taxon>Prunus</taxon>
    </lineage>
</organism>
<evidence type="ECO:0000256" key="2">
    <source>
        <dbReference type="SAM" id="Phobius"/>
    </source>
</evidence>
<dbReference type="SMART" id="SM00248">
    <property type="entry name" value="ANK"/>
    <property type="match status" value="3"/>
</dbReference>
<dbReference type="PANTHER" id="PTHR24177:SF329">
    <property type="entry name" value="ANKYRIN REPEAT PROTEIN"/>
    <property type="match status" value="1"/>
</dbReference>
<keyword evidence="5" id="KW-1185">Reference proteome</keyword>
<evidence type="ECO:0000313" key="5">
    <source>
        <dbReference type="Proteomes" id="UP000006882"/>
    </source>
</evidence>
<dbReference type="Pfam" id="PF14223">
    <property type="entry name" value="Retrotran_gag_2"/>
    <property type="match status" value="1"/>
</dbReference>
<evidence type="ECO:0000313" key="4">
    <source>
        <dbReference type="EMBL" id="ONI21676.1"/>
    </source>
</evidence>
<feature type="transmembrane region" description="Helical" evidence="2">
    <location>
        <begin position="654"/>
        <end position="677"/>
    </location>
</feature>
<feature type="transmembrane region" description="Helical" evidence="2">
    <location>
        <begin position="683"/>
        <end position="703"/>
    </location>
</feature>
<keyword evidence="2" id="KW-1133">Transmembrane helix</keyword>
<keyword evidence="2" id="KW-0472">Membrane</keyword>
<feature type="repeat" description="ANK" evidence="1">
    <location>
        <begin position="167"/>
        <end position="189"/>
    </location>
</feature>
<dbReference type="Proteomes" id="UP000006882">
    <property type="component" value="Chromosome G2"/>
</dbReference>
<gene>
    <name evidence="4" type="ORF">PRUPE_2G080300</name>
</gene>
<dbReference type="InterPro" id="IPR002110">
    <property type="entry name" value="Ankyrin_rpt"/>
</dbReference>
<dbReference type="eggNOG" id="KOG0504">
    <property type="taxonomic scope" value="Eukaryota"/>
</dbReference>
<protein>
    <recommendedName>
        <fullName evidence="3">PGG domain-containing protein</fullName>
    </recommendedName>
</protein>
<dbReference type="Pfam" id="PF13962">
    <property type="entry name" value="PGG"/>
    <property type="match status" value="1"/>
</dbReference>
<dbReference type="PANTHER" id="PTHR24177">
    <property type="entry name" value="CASKIN"/>
    <property type="match status" value="1"/>
</dbReference>
<dbReference type="Gene3D" id="1.25.40.20">
    <property type="entry name" value="Ankyrin repeat-containing domain"/>
    <property type="match status" value="1"/>
</dbReference>
<dbReference type="PROSITE" id="PS50297">
    <property type="entry name" value="ANK_REP_REGION"/>
    <property type="match status" value="1"/>
</dbReference>
<feature type="domain" description="PGG" evidence="3">
    <location>
        <begin position="564"/>
        <end position="677"/>
    </location>
</feature>
<dbReference type="OrthoDB" id="1880601at2759"/>
<dbReference type="Pfam" id="PF12796">
    <property type="entry name" value="Ank_2"/>
    <property type="match status" value="1"/>
</dbReference>
<evidence type="ECO:0000256" key="1">
    <source>
        <dbReference type="PROSITE-ProRule" id="PRU00023"/>
    </source>
</evidence>
<dbReference type="SUPFAM" id="SSF48403">
    <property type="entry name" value="Ankyrin repeat"/>
    <property type="match status" value="1"/>
</dbReference>
<feature type="transmembrane region" description="Helical" evidence="2">
    <location>
        <begin position="610"/>
        <end position="633"/>
    </location>
</feature>
<keyword evidence="2" id="KW-0812">Transmembrane</keyword>
<sequence>MVKTVVPADAIVVEVLNKDNYEHWSALVTNYLVAQDLWEVVEATAEPPKPEQEAEADDQFKAWRKKNATALHTIQVSCGPDAFSMIKEISSAKIAWDTLAKKLMPQPSLLINSFVQSANSSSNPDAAIAAKHDPYQPFFAAVKLGDWRKAKEFLTRDPNAIRARYSTGGTALHIATTFGHEHIVEELVQLMTPEDLEMQDVTWTALHLAARLNLKMVECMVTKNRKLLGIVEESHGLTPILFAAKNDLWAIVRYLYSLTPIEDLKPENGPYGAGLVCFCFYAKQFDIAWELLQRCPRLVIAKSPWGGSPIFDLADIPSAFPSGTRLKFWEKWIYDGIHIQHPPAMHDVHVNVENLEEKLGNQNISFSVFGFTQGPSSSLCKLLGINRICEMKLIHARSLDILDYMGEVLKHLDTQEMVDGLVYAAIFRAVRSGIIEFIIRLCKVDPDILWQINSMGRNIFHYSIECRQEKVYSLIYGVGQRNLIATFADASGNDMLHLAGMLSPTEKLDRISGAALQMQRERQWFKEVKSLVVLPSGVGAFNKQGMRPHELFTQNHNKLKEEGEKWMKDTATSCTVVGALTITIMFAAAFTVPGGNNGGTGFPLFLDEKMFMVFIVSDAISLFSSTTSVLMFLGILTSRYAEDDFLKSLPTKMIIGLSTLLISIASMMVAFCSALFLMLHERLWIVIPIIFLASVPVTLFIWMQFPLLVEIFISTYGGGIFDKKVRRWI</sequence>
<dbReference type="PROSITE" id="PS50088">
    <property type="entry name" value="ANK_REPEAT"/>
    <property type="match status" value="1"/>
</dbReference>
<name>A0A251QCV4_PRUPE</name>
<dbReference type="InterPro" id="IPR026961">
    <property type="entry name" value="PGG_dom"/>
</dbReference>
<reference evidence="4 5" key="1">
    <citation type="journal article" date="2013" name="Nat. Genet.">
        <title>The high-quality draft genome of peach (Prunus persica) identifies unique patterns of genetic diversity, domestication and genome evolution.</title>
        <authorList>
            <consortium name="International Peach Genome Initiative"/>
            <person name="Verde I."/>
            <person name="Abbott A.G."/>
            <person name="Scalabrin S."/>
            <person name="Jung S."/>
            <person name="Shu S."/>
            <person name="Marroni F."/>
            <person name="Zhebentyayeva T."/>
            <person name="Dettori M.T."/>
            <person name="Grimwood J."/>
            <person name="Cattonaro F."/>
            <person name="Zuccolo A."/>
            <person name="Rossini L."/>
            <person name="Jenkins J."/>
            <person name="Vendramin E."/>
            <person name="Meisel L.A."/>
            <person name="Decroocq V."/>
            <person name="Sosinski B."/>
            <person name="Prochnik S."/>
            <person name="Mitros T."/>
            <person name="Policriti A."/>
            <person name="Cipriani G."/>
            <person name="Dondini L."/>
            <person name="Ficklin S."/>
            <person name="Goodstein D.M."/>
            <person name="Xuan P."/>
            <person name="Del Fabbro C."/>
            <person name="Aramini V."/>
            <person name="Copetti D."/>
            <person name="Gonzalez S."/>
            <person name="Horner D.S."/>
            <person name="Falchi R."/>
            <person name="Lucas S."/>
            <person name="Mica E."/>
            <person name="Maldonado J."/>
            <person name="Lazzari B."/>
            <person name="Bielenberg D."/>
            <person name="Pirona R."/>
            <person name="Miculan M."/>
            <person name="Barakat A."/>
            <person name="Testolin R."/>
            <person name="Stella A."/>
            <person name="Tartarini S."/>
            <person name="Tonutti P."/>
            <person name="Arus P."/>
            <person name="Orellana A."/>
            <person name="Wells C."/>
            <person name="Main D."/>
            <person name="Vizzotto G."/>
            <person name="Silva H."/>
            <person name="Salamini F."/>
            <person name="Schmutz J."/>
            <person name="Morgante M."/>
            <person name="Rokhsar D.S."/>
        </authorList>
    </citation>
    <scope>NUCLEOTIDE SEQUENCE [LARGE SCALE GENOMIC DNA]</scope>
    <source>
        <strain evidence="5">cv. Nemared</strain>
    </source>
</reference>
<proteinExistence type="predicted"/>